<evidence type="ECO:0000256" key="1">
    <source>
        <dbReference type="ARBA" id="ARBA00010257"/>
    </source>
</evidence>
<dbReference type="AlphaFoldDB" id="A0A0M6WIK7"/>
<evidence type="ECO:0000256" key="10">
    <source>
        <dbReference type="PIRSR" id="PIRSR003092-1"/>
    </source>
</evidence>
<feature type="domain" description="AAA" evidence="11">
    <location>
        <begin position="3"/>
        <end position="159"/>
    </location>
</feature>
<evidence type="ECO:0000313" key="17">
    <source>
        <dbReference type="Proteomes" id="UP000283492"/>
    </source>
</evidence>
<comment type="similarity">
    <text evidence="1">Belongs to the ParA family. MinD subfamily.</text>
</comment>
<dbReference type="GO" id="GO:0016887">
    <property type="term" value="F:ATP hydrolysis activity"/>
    <property type="evidence" value="ECO:0007669"/>
    <property type="project" value="InterPro"/>
</dbReference>
<accession>A0A0M6WIK7</accession>
<proteinExistence type="inferred from homology"/>
<evidence type="ECO:0000256" key="2">
    <source>
        <dbReference type="ARBA" id="ARBA00016887"/>
    </source>
</evidence>
<evidence type="ECO:0000313" key="18">
    <source>
        <dbReference type="Proteomes" id="UP000285820"/>
    </source>
</evidence>
<evidence type="ECO:0000259" key="11">
    <source>
        <dbReference type="Pfam" id="PF13614"/>
    </source>
</evidence>
<evidence type="ECO:0000256" key="6">
    <source>
        <dbReference type="ARBA" id="ARBA00023210"/>
    </source>
</evidence>
<keyword evidence="3" id="KW-0132">Cell division</keyword>
<evidence type="ECO:0000256" key="5">
    <source>
        <dbReference type="ARBA" id="ARBA00022840"/>
    </source>
</evidence>
<evidence type="ECO:0000313" key="15">
    <source>
        <dbReference type="EMBL" id="RHE99611.1"/>
    </source>
</evidence>
<evidence type="ECO:0000313" key="14">
    <source>
        <dbReference type="EMBL" id="RHA91697.1"/>
    </source>
</evidence>
<dbReference type="PANTHER" id="PTHR43384:SF6">
    <property type="entry name" value="SEPTUM SITE-DETERMINING PROTEIN MIND HOMOLOG, CHLOROPLASTIC"/>
    <property type="match status" value="1"/>
</dbReference>
<dbReference type="GO" id="GO:0009898">
    <property type="term" value="C:cytoplasmic side of plasma membrane"/>
    <property type="evidence" value="ECO:0007669"/>
    <property type="project" value="TreeGrafter"/>
</dbReference>
<evidence type="ECO:0000256" key="8">
    <source>
        <dbReference type="ARBA" id="ARBA00025436"/>
    </source>
</evidence>
<dbReference type="Proteomes" id="UP000285820">
    <property type="component" value="Unassembled WGS sequence"/>
</dbReference>
<dbReference type="GO" id="GO:0051782">
    <property type="term" value="P:negative regulation of cell division"/>
    <property type="evidence" value="ECO:0007669"/>
    <property type="project" value="TreeGrafter"/>
</dbReference>
<evidence type="ECO:0000256" key="3">
    <source>
        <dbReference type="ARBA" id="ARBA00022618"/>
    </source>
</evidence>
<evidence type="ECO:0000313" key="19">
    <source>
        <dbReference type="Proteomes" id="UP000286271"/>
    </source>
</evidence>
<dbReference type="Proteomes" id="UP000283492">
    <property type="component" value="Unassembled WGS sequence"/>
</dbReference>
<dbReference type="EMBL" id="QSKW01000003">
    <property type="protein sequence ID" value="RHE99611.1"/>
    <property type="molecule type" value="Genomic_DNA"/>
</dbReference>
<dbReference type="PIRSF" id="PIRSF003092">
    <property type="entry name" value="MinD"/>
    <property type="match status" value="1"/>
</dbReference>
<dbReference type="InterPro" id="IPR050625">
    <property type="entry name" value="ParA/MinD_ATPase"/>
</dbReference>
<dbReference type="InterPro" id="IPR025501">
    <property type="entry name" value="MinD_FleN"/>
</dbReference>
<keyword evidence="4 10" id="KW-0547">Nucleotide-binding</keyword>
<dbReference type="RefSeq" id="WP_021922736.1">
    <property type="nucleotide sequence ID" value="NZ_CABJFX010000001.1"/>
</dbReference>
<dbReference type="InterPro" id="IPR025669">
    <property type="entry name" value="AAA_dom"/>
</dbReference>
<dbReference type="Gene3D" id="3.40.50.300">
    <property type="entry name" value="P-loop containing nucleotide triphosphate hydrolases"/>
    <property type="match status" value="1"/>
</dbReference>
<keyword evidence="5 10" id="KW-0067">ATP-binding</keyword>
<reference evidence="16" key="2">
    <citation type="submission" date="2015-05" db="EMBL/GenBank/DDBJ databases">
        <authorList>
            <consortium name="Pathogen Informatics"/>
        </authorList>
    </citation>
    <scope>NUCLEOTIDE SEQUENCE [LARGE SCALE GENOMIC DNA]</scope>
    <source>
        <strain evidence="16">L1-83</strain>
    </source>
</reference>
<dbReference type="GO" id="GO:0005524">
    <property type="term" value="F:ATP binding"/>
    <property type="evidence" value="ECO:0007669"/>
    <property type="project" value="UniProtKB-KW"/>
</dbReference>
<evidence type="ECO:0000313" key="12">
    <source>
        <dbReference type="EMBL" id="CRL35327.1"/>
    </source>
</evidence>
<keyword evidence="16" id="KW-1185">Reference proteome</keyword>
<dbReference type="Proteomes" id="UP000049828">
    <property type="component" value="Unassembled WGS sequence"/>
</dbReference>
<evidence type="ECO:0000313" key="16">
    <source>
        <dbReference type="Proteomes" id="UP000049828"/>
    </source>
</evidence>
<dbReference type="Pfam" id="PF13614">
    <property type="entry name" value="AAA_31"/>
    <property type="match status" value="1"/>
</dbReference>
<sequence>MSEVITFTSGKGGVGKTTTTANVGVGLSLLEKKVILIDTDIGLRNLDVVMGLENRIVYNLVDVLTGKCRVKQAVIRDRRYPNLSVIPSACVREHPPITTEAMQTLMEELKESYDYILVDSPAGIDSGFDLAVCAADKVVVVTTPQVAAVHDADCVLRLLRRKKDISTYLLINSFRKQLVKEGNMLQISDICELLNTELLGVVLEDEHIIISQNHGESMMGKKGTSQTCYENICRRLVGEAVPIPDFLQEKHRFRGFFWNKPAKQTINS</sequence>
<dbReference type="CDD" id="cd02036">
    <property type="entry name" value="MinD"/>
    <property type="match status" value="1"/>
</dbReference>
<comment type="function">
    <text evidence="8">ATPase required for the correct placement of the division site. Cell division inhibitors MinC and MinD act in concert to form an inhibitor capable of blocking formation of the polar Z ring septums. Rapidly oscillates between the poles of the cell to destabilize FtsZ filaments that have formed before they mature into polar Z rings.</text>
</comment>
<dbReference type="GO" id="GO:0000917">
    <property type="term" value="P:division septum assembly"/>
    <property type="evidence" value="ECO:0007669"/>
    <property type="project" value="UniProtKB-KW"/>
</dbReference>
<dbReference type="InterPro" id="IPR027417">
    <property type="entry name" value="P-loop_NTPase"/>
</dbReference>
<evidence type="ECO:0000256" key="7">
    <source>
        <dbReference type="ARBA" id="ARBA00023306"/>
    </source>
</evidence>
<dbReference type="Proteomes" id="UP000286271">
    <property type="component" value="Unassembled WGS sequence"/>
</dbReference>
<dbReference type="PANTHER" id="PTHR43384">
    <property type="entry name" value="SEPTUM SITE-DETERMINING PROTEIN MIND HOMOLOG, CHLOROPLASTIC-RELATED"/>
    <property type="match status" value="1"/>
</dbReference>
<dbReference type="NCBIfam" id="TIGR01968">
    <property type="entry name" value="minD_bact"/>
    <property type="match status" value="1"/>
</dbReference>
<organism evidence="12 16">
    <name type="scientific">Roseburia inulinivorans</name>
    <dbReference type="NCBI Taxonomy" id="360807"/>
    <lineage>
        <taxon>Bacteria</taxon>
        <taxon>Bacillati</taxon>
        <taxon>Bacillota</taxon>
        <taxon>Clostridia</taxon>
        <taxon>Lachnospirales</taxon>
        <taxon>Lachnospiraceae</taxon>
        <taxon>Roseburia</taxon>
    </lineage>
</organism>
<dbReference type="STRING" id="360807.ERS852392_01449"/>
<feature type="binding site" evidence="10">
    <location>
        <begin position="11"/>
        <end position="18"/>
    </location>
    <ligand>
        <name>ATP</name>
        <dbReference type="ChEBI" id="CHEBI:30616"/>
    </ligand>
</feature>
<dbReference type="InterPro" id="IPR010223">
    <property type="entry name" value="MinD"/>
</dbReference>
<evidence type="ECO:0000313" key="13">
    <source>
        <dbReference type="EMBL" id="RGR71481.1"/>
    </source>
</evidence>
<keyword evidence="6" id="KW-0717">Septation</keyword>
<dbReference type="EMBL" id="CVRS01000060">
    <property type="protein sequence ID" value="CRL35327.1"/>
    <property type="molecule type" value="Genomic_DNA"/>
</dbReference>
<dbReference type="EMBL" id="QRUN01000001">
    <property type="protein sequence ID" value="RGR71481.1"/>
    <property type="molecule type" value="Genomic_DNA"/>
</dbReference>
<keyword evidence="7" id="KW-0131">Cell cycle</keyword>
<name>A0A0M6WIK7_9FIRM</name>
<evidence type="ECO:0000256" key="9">
    <source>
        <dbReference type="ARBA" id="ARBA00032845"/>
    </source>
</evidence>
<dbReference type="OrthoDB" id="9773088at2"/>
<reference evidence="12" key="1">
    <citation type="submission" date="2015-05" db="EMBL/GenBank/DDBJ databases">
        <authorList>
            <person name="Wang D.B."/>
            <person name="Wang M."/>
        </authorList>
    </citation>
    <scope>NUCLEOTIDE SEQUENCE [LARGE SCALE GENOMIC DNA]</scope>
    <source>
        <strain evidence="12">L1-83</strain>
    </source>
</reference>
<dbReference type="EMBL" id="QSFX01000001">
    <property type="protein sequence ID" value="RHA91697.1"/>
    <property type="molecule type" value="Genomic_DNA"/>
</dbReference>
<dbReference type="SUPFAM" id="SSF52540">
    <property type="entry name" value="P-loop containing nucleoside triphosphate hydrolases"/>
    <property type="match status" value="1"/>
</dbReference>
<dbReference type="GO" id="GO:0005829">
    <property type="term" value="C:cytosol"/>
    <property type="evidence" value="ECO:0007669"/>
    <property type="project" value="TreeGrafter"/>
</dbReference>
<reference evidence="17 18" key="3">
    <citation type="submission" date="2018-08" db="EMBL/GenBank/DDBJ databases">
        <title>A genome reference for cultivated species of the human gut microbiota.</title>
        <authorList>
            <person name="Zou Y."/>
            <person name="Xue W."/>
            <person name="Luo G."/>
        </authorList>
    </citation>
    <scope>NUCLEOTIDE SEQUENCE [LARGE SCALE GENOMIC DNA]</scope>
    <source>
        <strain evidence="13 18">AF24-4</strain>
        <strain evidence="15 19">AM27-11</strain>
        <strain evidence="14 17">AM42-1AC</strain>
    </source>
</reference>
<protein>
    <recommendedName>
        <fullName evidence="2">Septum site-determining protein MinD</fullName>
    </recommendedName>
    <alternativeName>
        <fullName evidence="9">Cell division inhibitor MinD</fullName>
    </alternativeName>
</protein>
<gene>
    <name evidence="13" type="primary">minD</name>
    <name evidence="15" type="ORF">DW707_02750</name>
    <name evidence="14" type="ORF">DW914_00425</name>
    <name evidence="13" type="ORF">DWY29_01245</name>
    <name evidence="12" type="ORF">RIL183_16571</name>
</gene>
<evidence type="ECO:0000256" key="4">
    <source>
        <dbReference type="ARBA" id="ARBA00022741"/>
    </source>
</evidence>